<evidence type="ECO:0000256" key="2">
    <source>
        <dbReference type="ARBA" id="ARBA00023150"/>
    </source>
</evidence>
<dbReference type="InterPro" id="IPR002820">
    <property type="entry name" value="Mopterin_CF_biosynth-C_dom"/>
</dbReference>
<reference evidence="4" key="1">
    <citation type="submission" date="2018-05" db="EMBL/GenBank/DDBJ databases">
        <authorList>
            <person name="Lanie J.A."/>
            <person name="Ng W.-L."/>
            <person name="Kazmierczak K.M."/>
            <person name="Andrzejewski T.M."/>
            <person name="Davidsen T.M."/>
            <person name="Wayne K.J."/>
            <person name="Tettelin H."/>
            <person name="Glass J.I."/>
            <person name="Rusch D."/>
            <person name="Podicherti R."/>
            <person name="Tsui H.-C.T."/>
            <person name="Winkler M.E."/>
        </authorList>
    </citation>
    <scope>NUCLEOTIDE SEQUENCE</scope>
</reference>
<name>A0A382HFP0_9ZZZZ</name>
<organism evidence="4">
    <name type="scientific">marine metagenome</name>
    <dbReference type="NCBI Taxonomy" id="408172"/>
    <lineage>
        <taxon>unclassified sequences</taxon>
        <taxon>metagenomes</taxon>
        <taxon>ecological metagenomes</taxon>
    </lineage>
</organism>
<dbReference type="UniPathway" id="UPA00344"/>
<proteinExistence type="predicted"/>
<evidence type="ECO:0000256" key="1">
    <source>
        <dbReference type="ARBA" id="ARBA00005046"/>
    </source>
</evidence>
<gene>
    <name evidence="4" type="ORF">METZ01_LOCUS238972</name>
</gene>
<evidence type="ECO:0000313" key="4">
    <source>
        <dbReference type="EMBL" id="SVB86118.1"/>
    </source>
</evidence>
<evidence type="ECO:0000259" key="3">
    <source>
        <dbReference type="Pfam" id="PF01967"/>
    </source>
</evidence>
<dbReference type="Pfam" id="PF01967">
    <property type="entry name" value="MoaC"/>
    <property type="match status" value="1"/>
</dbReference>
<keyword evidence="2" id="KW-0501">Molybdenum cofactor biosynthesis</keyword>
<comment type="pathway">
    <text evidence="1">Cofactor biosynthesis; molybdopterin biosynthesis.</text>
</comment>
<feature type="non-terminal residue" evidence="4">
    <location>
        <position position="61"/>
    </location>
</feature>
<sequence length="61" mass="6558">MVDVSSKEITHRKALAVGEIILSSEVIEMIKNKKMPKGDPLAIAEVSGINGVKKTSELIPL</sequence>
<dbReference type="EMBL" id="UINC01061006">
    <property type="protein sequence ID" value="SVB86118.1"/>
    <property type="molecule type" value="Genomic_DNA"/>
</dbReference>
<protein>
    <recommendedName>
        <fullName evidence="3">Molybdopterin cofactor biosynthesis C (MoaC) domain-containing protein</fullName>
    </recommendedName>
</protein>
<dbReference type="Gene3D" id="3.30.70.640">
    <property type="entry name" value="Molybdopterin cofactor biosynthesis C (MoaC) domain"/>
    <property type="match status" value="1"/>
</dbReference>
<accession>A0A382HFP0</accession>
<feature type="domain" description="Molybdopterin cofactor biosynthesis C (MoaC)" evidence="3">
    <location>
        <begin position="1"/>
        <end position="61"/>
    </location>
</feature>
<dbReference type="SUPFAM" id="SSF55040">
    <property type="entry name" value="Molybdenum cofactor biosynthesis protein C, MoaC"/>
    <property type="match status" value="1"/>
</dbReference>
<dbReference type="AlphaFoldDB" id="A0A382HFP0"/>
<dbReference type="GO" id="GO:0006777">
    <property type="term" value="P:Mo-molybdopterin cofactor biosynthetic process"/>
    <property type="evidence" value="ECO:0007669"/>
    <property type="project" value="UniProtKB-KW"/>
</dbReference>
<dbReference type="InterPro" id="IPR036522">
    <property type="entry name" value="MoaC_sf"/>
</dbReference>